<sequence length="171" mass="19118">MLPSAIIIVEGKTDRRFLEALVSARFPDWRVLVIDSEGNVKRRVHELRTMLGGLAGTPYEARTFVVLDSVHTRGTKEDLQNLGVPASNIVVWSKNGIEYYYPPTIMAKLFGLGTNELNQLVICDSDVVEANGFQRRKEDLCIEVCKQLTPDTEMADELEAKLLLSLQAVLV</sequence>
<accession>A0A512C3B5</accession>
<evidence type="ECO:0000313" key="2">
    <source>
        <dbReference type="Proteomes" id="UP000321085"/>
    </source>
</evidence>
<dbReference type="EMBL" id="BJYU01000230">
    <property type="protein sequence ID" value="GEO18704.1"/>
    <property type="molecule type" value="Genomic_DNA"/>
</dbReference>
<reference evidence="1 2" key="1">
    <citation type="submission" date="2019-07" db="EMBL/GenBank/DDBJ databases">
        <title>Whole genome shotgun sequence of Microvirga aerophila NBRC 106136.</title>
        <authorList>
            <person name="Hosoyama A."/>
            <person name="Uohara A."/>
            <person name="Ohji S."/>
            <person name="Ichikawa N."/>
        </authorList>
    </citation>
    <scope>NUCLEOTIDE SEQUENCE [LARGE SCALE GENOMIC DNA]</scope>
    <source>
        <strain evidence="1 2">NBRC 106136</strain>
    </source>
</reference>
<dbReference type="Proteomes" id="UP000321085">
    <property type="component" value="Unassembled WGS sequence"/>
</dbReference>
<name>A0A512C3B5_9HYPH</name>
<comment type="caution">
    <text evidence="1">The sequence shown here is derived from an EMBL/GenBank/DDBJ whole genome shotgun (WGS) entry which is preliminary data.</text>
</comment>
<dbReference type="AlphaFoldDB" id="A0A512C3B5"/>
<evidence type="ECO:0008006" key="3">
    <source>
        <dbReference type="Google" id="ProtNLM"/>
    </source>
</evidence>
<keyword evidence="2" id="KW-1185">Reference proteome</keyword>
<protein>
    <recommendedName>
        <fullName evidence="3">DUF4435 domain-containing protein</fullName>
    </recommendedName>
</protein>
<evidence type="ECO:0000313" key="1">
    <source>
        <dbReference type="EMBL" id="GEO18704.1"/>
    </source>
</evidence>
<proteinExistence type="predicted"/>
<organism evidence="1 2">
    <name type="scientific">Microvirga aerophila</name>
    <dbReference type="NCBI Taxonomy" id="670291"/>
    <lineage>
        <taxon>Bacteria</taxon>
        <taxon>Pseudomonadati</taxon>
        <taxon>Pseudomonadota</taxon>
        <taxon>Alphaproteobacteria</taxon>
        <taxon>Hyphomicrobiales</taxon>
        <taxon>Methylobacteriaceae</taxon>
        <taxon>Microvirga</taxon>
    </lineage>
</organism>
<dbReference type="RefSeq" id="WP_147023145.1">
    <property type="nucleotide sequence ID" value="NZ_BJYU01000230.1"/>
</dbReference>
<gene>
    <name evidence="1" type="ORF">MAE02_64000</name>
</gene>